<evidence type="ECO:0000259" key="17">
    <source>
        <dbReference type="PROSITE" id="PS50109"/>
    </source>
</evidence>
<dbReference type="PANTHER" id="PTHR43047">
    <property type="entry name" value="TWO-COMPONENT HISTIDINE PROTEIN KINASE"/>
    <property type="match status" value="1"/>
</dbReference>
<evidence type="ECO:0000256" key="7">
    <source>
        <dbReference type="ARBA" id="ARBA00022679"/>
    </source>
</evidence>
<dbReference type="SUPFAM" id="SSF55874">
    <property type="entry name" value="ATPase domain of HSP90 chaperone/DNA topoisomerase II/histidine kinase"/>
    <property type="match status" value="1"/>
</dbReference>
<dbReference type="GO" id="GO:0005886">
    <property type="term" value="C:plasma membrane"/>
    <property type="evidence" value="ECO:0007669"/>
    <property type="project" value="UniProtKB-SubCell"/>
</dbReference>
<sequence>MAQQQSRAQQKQSESVSQGKALQISEVAEDRARSQRVSARNGSLAAEDELTMAESKASLETGDLKTENERLRATCAQLERRLVSMQVQTASLERELAQKTEALETETARRSVAEEAMLFSRKQLRALLDASSDVLFRMSPDFSRLYHLIGRDVISDVHQPTASWLERFIPPSERHHVALTLRRAIRDKSAFELEHKVVLKDGSRGHVRTRVVPLLDEHGEISEWLGLATNVTPAEIAKQELERLNLLMREGERIAQLGSWEYTTATGEITWSDGLRRIYGIAKDQPLPNYREVMRRYLPLEEAMRMIKALHQAVATGTALDLEHRILQPDGTERTVQELALPRFDPAGRVLSYAGVTRDVTESKRAEDRLRVSERRFRELFENLPIAYHATDNQGRWIDANLEMAELLGFDSPVEMLGLSFLDYWDFNAEHYDRNLARFHQAGQVDFELCLRKRDGSPLTVLAAFRRQLDATNLPLRTHSILIDITERRLKEDEIRALNQDLERRVARRTAEAVAANNAKSEFLAQMSHEIRTPLHIILGSAQILAKDRQLNAPQRQQLGQIEDAGETLLGLLTDILDFSKIEAGKVSITTQPVNVIELLKRIESQSLSAAHDKGLSFHIHYPDNPGLGVLGDPLRIQQVLTNLIGNAIKFTESGGIVIDVESRKTGAQDGSLRFVVQDSGIGIEPHAIERLFQPFNQCGPRNDRCSDGAGLGLVISKRLVELMDGQIGVWSQPGQGSRFWFELPLADGLEAVRGRPTEPISVRLADRQDLKDWHLLVVDDSALSRQVMMQGLQQYGARATLVGDGHQALHALQQSPDAFQAVLMDVRMPGLDGLSATREIRRTFGRHQLPVIGISAGALADEEEAALSAGMNAVLAKPVLFDELVVTILRYTRTKKVPNGDRQVDTDRVGPAIAQVRHPRSEAGDEEADPTGEQGPTGGGSVHHPSEETSNRQAMRERLLKLFRAESEGVQESLRQELAAGDRKGAVQRLHKLRGAACMIGAQELIELSGNLETAIALGETDLAEGIARLGKALADLGAQKP</sequence>
<dbReference type="InterPro" id="IPR011006">
    <property type="entry name" value="CheY-like_superfamily"/>
</dbReference>
<protein>
    <recommendedName>
        <fullName evidence="3">histidine kinase</fullName>
        <ecNumber evidence="3">2.7.13.3</ecNumber>
    </recommendedName>
</protein>
<dbReference type="Gene3D" id="3.40.50.2300">
    <property type="match status" value="1"/>
</dbReference>
<proteinExistence type="predicted"/>
<dbReference type="GO" id="GO:0006355">
    <property type="term" value="P:regulation of DNA-templated transcription"/>
    <property type="evidence" value="ECO:0007669"/>
    <property type="project" value="InterPro"/>
</dbReference>
<accession>A0AAJ0XBN3</accession>
<name>A0AAJ0XBN3_9GAMM</name>
<dbReference type="EC" id="2.7.13.3" evidence="3"/>
<feature type="domain" description="PAC" evidence="20">
    <location>
        <begin position="191"/>
        <end position="243"/>
    </location>
</feature>
<reference evidence="22" key="2">
    <citation type="journal article" date="2020" name="Microorganisms">
        <title>Osmotic Adaptation and Compatible Solute Biosynthesis of Phototrophic Bacteria as Revealed from Genome Analyses.</title>
        <authorList>
            <person name="Imhoff J.F."/>
            <person name="Rahn T."/>
            <person name="Kunzel S."/>
            <person name="Keller A."/>
            <person name="Neulinger S.C."/>
        </authorList>
    </citation>
    <scope>NUCLEOTIDE SEQUENCE</scope>
    <source>
        <strain evidence="22">DSM 11080</strain>
    </source>
</reference>
<dbReference type="SUPFAM" id="SSF55785">
    <property type="entry name" value="PYP-like sensor domain (PAS domain)"/>
    <property type="match status" value="3"/>
</dbReference>
<evidence type="ECO:0000256" key="5">
    <source>
        <dbReference type="ARBA" id="ARBA00022519"/>
    </source>
</evidence>
<evidence type="ECO:0000259" key="20">
    <source>
        <dbReference type="PROSITE" id="PS50113"/>
    </source>
</evidence>
<dbReference type="InterPro" id="IPR005467">
    <property type="entry name" value="His_kinase_dom"/>
</dbReference>
<evidence type="ECO:0000256" key="4">
    <source>
        <dbReference type="ARBA" id="ARBA00022475"/>
    </source>
</evidence>
<keyword evidence="4" id="KW-1003">Cell membrane</keyword>
<evidence type="ECO:0000313" key="23">
    <source>
        <dbReference type="Proteomes" id="UP001296776"/>
    </source>
</evidence>
<dbReference type="CDD" id="cd00130">
    <property type="entry name" value="PAS"/>
    <property type="match status" value="3"/>
</dbReference>
<comment type="catalytic activity">
    <reaction evidence="1">
        <text>ATP + protein L-histidine = ADP + protein N-phospho-L-histidine.</text>
        <dbReference type="EC" id="2.7.13.3"/>
    </reaction>
</comment>
<dbReference type="SUPFAM" id="SSF47384">
    <property type="entry name" value="Homodimeric domain of signal transducing histidine kinase"/>
    <property type="match status" value="1"/>
</dbReference>
<dbReference type="SMART" id="SM00387">
    <property type="entry name" value="HATPase_c"/>
    <property type="match status" value="1"/>
</dbReference>
<dbReference type="Pfam" id="PF02518">
    <property type="entry name" value="HATPase_c"/>
    <property type="match status" value="1"/>
</dbReference>
<dbReference type="InterPro" id="IPR036641">
    <property type="entry name" value="HPT_dom_sf"/>
</dbReference>
<feature type="region of interest" description="Disordered" evidence="16">
    <location>
        <begin position="1"/>
        <end position="65"/>
    </location>
</feature>
<dbReference type="InterPro" id="IPR001789">
    <property type="entry name" value="Sig_transdc_resp-reg_receiver"/>
</dbReference>
<evidence type="ECO:0000256" key="8">
    <source>
        <dbReference type="ARBA" id="ARBA00022692"/>
    </source>
</evidence>
<feature type="compositionally biased region" description="Basic and acidic residues" evidence="16">
    <location>
        <begin position="945"/>
        <end position="954"/>
    </location>
</feature>
<keyword evidence="11" id="KW-1133">Transmembrane helix</keyword>
<keyword evidence="6 15" id="KW-0597">Phosphoprotein</keyword>
<feature type="domain" description="Response regulatory" evidence="18">
    <location>
        <begin position="775"/>
        <end position="893"/>
    </location>
</feature>
<dbReference type="AlphaFoldDB" id="A0AAJ0XBN3"/>
<evidence type="ECO:0000256" key="1">
    <source>
        <dbReference type="ARBA" id="ARBA00000085"/>
    </source>
</evidence>
<evidence type="ECO:0000259" key="18">
    <source>
        <dbReference type="PROSITE" id="PS50110"/>
    </source>
</evidence>
<gene>
    <name evidence="22" type="ORF">CKO40_19000</name>
</gene>
<keyword evidence="8" id="KW-0812">Transmembrane</keyword>
<evidence type="ECO:0000256" key="16">
    <source>
        <dbReference type="SAM" id="MobiDB-lite"/>
    </source>
</evidence>
<dbReference type="SMART" id="SM00388">
    <property type="entry name" value="HisKA"/>
    <property type="match status" value="1"/>
</dbReference>
<keyword evidence="23" id="KW-1185">Reference proteome</keyword>
<dbReference type="Proteomes" id="UP001296776">
    <property type="component" value="Unassembled WGS sequence"/>
</dbReference>
<dbReference type="Pfam" id="PF08447">
    <property type="entry name" value="PAS_3"/>
    <property type="match status" value="2"/>
</dbReference>
<dbReference type="InterPro" id="IPR000700">
    <property type="entry name" value="PAS-assoc_C"/>
</dbReference>
<dbReference type="PROSITE" id="PS50110">
    <property type="entry name" value="RESPONSE_REGULATORY"/>
    <property type="match status" value="1"/>
</dbReference>
<dbReference type="InterPro" id="IPR008207">
    <property type="entry name" value="Sig_transdc_His_kin_Hpt_dom"/>
</dbReference>
<dbReference type="CDD" id="cd17546">
    <property type="entry name" value="REC_hyHK_CKI1_RcsC-like"/>
    <property type="match status" value="1"/>
</dbReference>
<reference evidence="22" key="1">
    <citation type="submission" date="2017-08" db="EMBL/GenBank/DDBJ databases">
        <authorList>
            <person name="Imhoff J.F."/>
            <person name="Rahn T."/>
            <person name="Kuenzel S."/>
            <person name="Neulinger S.C."/>
        </authorList>
    </citation>
    <scope>NUCLEOTIDE SEQUENCE</scope>
    <source>
        <strain evidence="22">DSM 11080</strain>
    </source>
</reference>
<feature type="region of interest" description="Disordered" evidence="16">
    <location>
        <begin position="899"/>
        <end position="954"/>
    </location>
</feature>
<dbReference type="SMART" id="SM00448">
    <property type="entry name" value="REC"/>
    <property type="match status" value="1"/>
</dbReference>
<evidence type="ECO:0000256" key="10">
    <source>
        <dbReference type="ARBA" id="ARBA00022840"/>
    </source>
</evidence>
<evidence type="ECO:0000256" key="14">
    <source>
        <dbReference type="PROSITE-ProRule" id="PRU00110"/>
    </source>
</evidence>
<dbReference type="InterPro" id="IPR036097">
    <property type="entry name" value="HisK_dim/P_sf"/>
</dbReference>
<dbReference type="InterPro" id="IPR035965">
    <property type="entry name" value="PAS-like_dom_sf"/>
</dbReference>
<organism evidence="22 23">
    <name type="scientific">Halochromatium glycolicum</name>
    <dbReference type="NCBI Taxonomy" id="85075"/>
    <lineage>
        <taxon>Bacteria</taxon>
        <taxon>Pseudomonadati</taxon>
        <taxon>Pseudomonadota</taxon>
        <taxon>Gammaproteobacteria</taxon>
        <taxon>Chromatiales</taxon>
        <taxon>Chromatiaceae</taxon>
        <taxon>Halochromatium</taxon>
    </lineage>
</organism>
<evidence type="ECO:0000256" key="2">
    <source>
        <dbReference type="ARBA" id="ARBA00004429"/>
    </source>
</evidence>
<dbReference type="InterPro" id="IPR036890">
    <property type="entry name" value="HATPase_C_sf"/>
</dbReference>
<dbReference type="PANTHER" id="PTHR43047:SF64">
    <property type="entry name" value="HISTIDINE KINASE CONTAINING CHEY-HOMOLOGOUS RECEIVER DOMAIN AND PAS DOMAIN-RELATED"/>
    <property type="match status" value="1"/>
</dbReference>
<evidence type="ECO:0000256" key="13">
    <source>
        <dbReference type="ARBA" id="ARBA00023136"/>
    </source>
</evidence>
<dbReference type="Gene3D" id="1.20.120.160">
    <property type="entry name" value="HPT domain"/>
    <property type="match status" value="1"/>
</dbReference>
<feature type="compositionally biased region" description="Low complexity" evidence="16">
    <location>
        <begin position="1"/>
        <end position="13"/>
    </location>
</feature>
<evidence type="ECO:0000256" key="12">
    <source>
        <dbReference type="ARBA" id="ARBA00023012"/>
    </source>
</evidence>
<dbReference type="Pfam" id="PF00512">
    <property type="entry name" value="HisKA"/>
    <property type="match status" value="1"/>
</dbReference>
<evidence type="ECO:0000259" key="19">
    <source>
        <dbReference type="PROSITE" id="PS50112"/>
    </source>
</evidence>
<dbReference type="SUPFAM" id="SSF47226">
    <property type="entry name" value="Histidine-containing phosphotransfer domain, HPT domain"/>
    <property type="match status" value="1"/>
</dbReference>
<evidence type="ECO:0000256" key="9">
    <source>
        <dbReference type="ARBA" id="ARBA00022777"/>
    </source>
</evidence>
<dbReference type="NCBIfam" id="TIGR00229">
    <property type="entry name" value="sensory_box"/>
    <property type="match status" value="1"/>
</dbReference>
<dbReference type="Pfam" id="PF00989">
    <property type="entry name" value="PAS"/>
    <property type="match status" value="1"/>
</dbReference>
<dbReference type="PROSITE" id="PS50109">
    <property type="entry name" value="HIS_KIN"/>
    <property type="match status" value="1"/>
</dbReference>
<dbReference type="InterPro" id="IPR013655">
    <property type="entry name" value="PAS_fold_3"/>
</dbReference>
<dbReference type="Pfam" id="PF01627">
    <property type="entry name" value="Hpt"/>
    <property type="match status" value="1"/>
</dbReference>
<feature type="modified residue" description="Phosphohistidine" evidence="14">
    <location>
        <position position="992"/>
    </location>
</feature>
<dbReference type="InterPro" id="IPR000014">
    <property type="entry name" value="PAS"/>
</dbReference>
<feature type="domain" description="HPt" evidence="21">
    <location>
        <begin position="953"/>
        <end position="1043"/>
    </location>
</feature>
<dbReference type="PROSITE" id="PS50894">
    <property type="entry name" value="HPT"/>
    <property type="match status" value="1"/>
</dbReference>
<comment type="subcellular location">
    <subcellularLocation>
        <location evidence="2">Cell inner membrane</location>
        <topology evidence="2">Multi-pass membrane protein</topology>
    </subcellularLocation>
</comment>
<keyword evidence="9" id="KW-0418">Kinase</keyword>
<evidence type="ECO:0000256" key="6">
    <source>
        <dbReference type="ARBA" id="ARBA00022553"/>
    </source>
</evidence>
<dbReference type="Gene3D" id="3.30.450.20">
    <property type="entry name" value="PAS domain"/>
    <property type="match status" value="3"/>
</dbReference>
<feature type="modified residue" description="4-aspartylphosphate" evidence="15">
    <location>
        <position position="826"/>
    </location>
</feature>
<keyword evidence="12" id="KW-0902">Two-component regulatory system</keyword>
<keyword evidence="5" id="KW-0997">Cell inner membrane</keyword>
<dbReference type="Pfam" id="PF00072">
    <property type="entry name" value="Response_reg"/>
    <property type="match status" value="1"/>
</dbReference>
<feature type="domain" description="PAC" evidence="20">
    <location>
        <begin position="445"/>
        <end position="497"/>
    </location>
</feature>
<dbReference type="InterPro" id="IPR004358">
    <property type="entry name" value="Sig_transdc_His_kin-like_C"/>
</dbReference>
<dbReference type="PROSITE" id="PS50112">
    <property type="entry name" value="PAS"/>
    <property type="match status" value="1"/>
</dbReference>
<dbReference type="CDD" id="cd16922">
    <property type="entry name" value="HATPase_EvgS-ArcB-TorS-like"/>
    <property type="match status" value="1"/>
</dbReference>
<feature type="domain" description="Histidine kinase" evidence="17">
    <location>
        <begin position="526"/>
        <end position="748"/>
    </location>
</feature>
<keyword evidence="10" id="KW-0067">ATP-binding</keyword>
<keyword evidence="7" id="KW-0808">Transferase</keyword>
<dbReference type="SUPFAM" id="SSF52172">
    <property type="entry name" value="CheY-like"/>
    <property type="match status" value="1"/>
</dbReference>
<feature type="domain" description="PAS" evidence="19">
    <location>
        <begin position="373"/>
        <end position="410"/>
    </location>
</feature>
<evidence type="ECO:0000256" key="11">
    <source>
        <dbReference type="ARBA" id="ARBA00022989"/>
    </source>
</evidence>
<keyword evidence="10" id="KW-0547">Nucleotide-binding</keyword>
<dbReference type="GO" id="GO:0000155">
    <property type="term" value="F:phosphorelay sensor kinase activity"/>
    <property type="evidence" value="ECO:0007669"/>
    <property type="project" value="InterPro"/>
</dbReference>
<comment type="caution">
    <text evidence="22">The sequence shown here is derived from an EMBL/GenBank/DDBJ whole genome shotgun (WGS) entry which is preliminary data.</text>
</comment>
<dbReference type="FunFam" id="3.30.565.10:FF:000010">
    <property type="entry name" value="Sensor histidine kinase RcsC"/>
    <property type="match status" value="1"/>
</dbReference>
<keyword evidence="13" id="KW-0472">Membrane</keyword>
<dbReference type="Gene3D" id="2.10.70.100">
    <property type="match status" value="1"/>
</dbReference>
<dbReference type="PROSITE" id="PS50113">
    <property type="entry name" value="PAC"/>
    <property type="match status" value="3"/>
</dbReference>
<dbReference type="CDD" id="cd00088">
    <property type="entry name" value="HPT"/>
    <property type="match status" value="1"/>
</dbReference>
<dbReference type="Gene3D" id="1.10.287.130">
    <property type="match status" value="1"/>
</dbReference>
<dbReference type="InterPro" id="IPR001610">
    <property type="entry name" value="PAC"/>
</dbReference>
<dbReference type="Gene3D" id="3.30.565.10">
    <property type="entry name" value="Histidine kinase-like ATPase, C-terminal domain"/>
    <property type="match status" value="1"/>
</dbReference>
<dbReference type="SMART" id="SM00086">
    <property type="entry name" value="PAC"/>
    <property type="match status" value="3"/>
</dbReference>
<dbReference type="InterPro" id="IPR003661">
    <property type="entry name" value="HisK_dim/P_dom"/>
</dbReference>
<evidence type="ECO:0000259" key="21">
    <source>
        <dbReference type="PROSITE" id="PS50894"/>
    </source>
</evidence>
<dbReference type="PRINTS" id="PR00344">
    <property type="entry name" value="BCTRLSENSOR"/>
</dbReference>
<dbReference type="SMART" id="SM00091">
    <property type="entry name" value="PAS"/>
    <property type="match status" value="1"/>
</dbReference>
<feature type="domain" description="PAC" evidence="20">
    <location>
        <begin position="320"/>
        <end position="372"/>
    </location>
</feature>
<feature type="compositionally biased region" description="Basic and acidic residues" evidence="16">
    <location>
        <begin position="899"/>
        <end position="909"/>
    </location>
</feature>
<evidence type="ECO:0000256" key="15">
    <source>
        <dbReference type="PROSITE-ProRule" id="PRU00169"/>
    </source>
</evidence>
<evidence type="ECO:0000256" key="3">
    <source>
        <dbReference type="ARBA" id="ARBA00012438"/>
    </source>
</evidence>
<dbReference type="EMBL" id="NRSJ01000045">
    <property type="protein sequence ID" value="MBK1706578.1"/>
    <property type="molecule type" value="Genomic_DNA"/>
</dbReference>
<dbReference type="CDD" id="cd00082">
    <property type="entry name" value="HisKA"/>
    <property type="match status" value="1"/>
</dbReference>
<dbReference type="InterPro" id="IPR013767">
    <property type="entry name" value="PAS_fold"/>
</dbReference>
<evidence type="ECO:0000313" key="22">
    <source>
        <dbReference type="EMBL" id="MBK1706578.1"/>
    </source>
</evidence>
<dbReference type="InterPro" id="IPR003594">
    <property type="entry name" value="HATPase_dom"/>
</dbReference>